<protein>
    <recommendedName>
        <fullName evidence="4">Fe2OG dioxygenase domain-containing protein</fullName>
    </recommendedName>
</protein>
<dbReference type="GO" id="GO:0032451">
    <property type="term" value="F:demethylase activity"/>
    <property type="evidence" value="ECO:0007669"/>
    <property type="project" value="InterPro"/>
</dbReference>
<name>A0A8J5KQC5_ZINOF</name>
<evidence type="ECO:0000313" key="3">
    <source>
        <dbReference type="Proteomes" id="UP000734854"/>
    </source>
</evidence>
<proteinExistence type="inferred from homology"/>
<comment type="similarity">
    <text evidence="1">Belongs to the alkB family.</text>
</comment>
<dbReference type="Proteomes" id="UP000734854">
    <property type="component" value="Unassembled WGS sequence"/>
</dbReference>
<dbReference type="GO" id="GO:0006402">
    <property type="term" value="P:mRNA catabolic process"/>
    <property type="evidence" value="ECO:0007669"/>
    <property type="project" value="InterPro"/>
</dbReference>
<dbReference type="EMBL" id="JACMSC010000015">
    <property type="protein sequence ID" value="KAG6487564.1"/>
    <property type="molecule type" value="Genomic_DNA"/>
</dbReference>
<evidence type="ECO:0000313" key="2">
    <source>
        <dbReference type="EMBL" id="KAG6487564.1"/>
    </source>
</evidence>
<evidence type="ECO:0008006" key="4">
    <source>
        <dbReference type="Google" id="ProtNLM"/>
    </source>
</evidence>
<evidence type="ECO:0000256" key="1">
    <source>
        <dbReference type="ARBA" id="ARBA00007879"/>
    </source>
</evidence>
<dbReference type="InterPro" id="IPR037151">
    <property type="entry name" value="AlkB-like_sf"/>
</dbReference>
<accession>A0A8J5KQC5</accession>
<dbReference type="SUPFAM" id="SSF51197">
    <property type="entry name" value="Clavaminate synthase-like"/>
    <property type="match status" value="1"/>
</dbReference>
<dbReference type="PANTHER" id="PTHR31447:SF2">
    <property type="entry name" value="RNA DEMETHYLASE ALKBH10B"/>
    <property type="match status" value="1"/>
</dbReference>
<sequence>MARTATSATAVPELYSRDAMIAWLRSEFAAANAIIDALCSHLVQIRGAAEYESVFAAVHWRRLNWIPVLNMQKFYSIDDVSAELHSVVAKFPAVVPEEEKPKEIYILPSEEEKPAETDIPPTKEEIAADEETVAVGVEIGTTEEAAAEEETWADAIYHGNIKVARIEEKAATETEVSSRGGAWDFQGAADGYANKATFQFDRTALMSSPSPSGRVQPSILWPRLPGGRIELAPMKDIREFGSRGEAGHWRAKAQRKSACFSYGARPTIRNCRPFWFPRIGAFGGAGLAASPAVLGNRRSAVHAVGRLQRPRSQEEQGLVEEVKVCADLGVCLVRPERIKISKGFVAKESVKGHMASSILTPLDTISVNVVKGLKLYENIFAGSELPTLVEYINELRLAGRRGELPGETFIFFNKQMKGNKREIIQLGVPLFQSATGEAESIIEPIPPALLTIIDHLVQWRLVPESKKPNSCIINFFDEDEHSQPYFKPPHLENPISTLLLSGTTMAFGRSLISDYEGNYKGSLTLPIKEGSLLVMRGNSADMARHVVCASPNKRISITFVKVRTATQHSESPIAIQSNKAMTLWQPGHSTPLQKMTTGGGIIAYRPNVMIPATWGLALRTPIVMLAPPGEVVVNPDEKIARNGTGVFLPWMIRPKKYTKHLPPRIQKRRLLSLPSTLEAQA</sequence>
<dbReference type="Gene3D" id="2.60.120.590">
    <property type="entry name" value="Alpha-ketoglutarate-dependent dioxygenase AlkB-like"/>
    <property type="match status" value="1"/>
</dbReference>
<reference evidence="2 3" key="1">
    <citation type="submission" date="2020-08" db="EMBL/GenBank/DDBJ databases">
        <title>Plant Genome Project.</title>
        <authorList>
            <person name="Zhang R.-G."/>
        </authorList>
    </citation>
    <scope>NUCLEOTIDE SEQUENCE [LARGE SCALE GENOMIC DNA]</scope>
    <source>
        <tissue evidence="2">Rhizome</tissue>
    </source>
</reference>
<organism evidence="2 3">
    <name type="scientific">Zingiber officinale</name>
    <name type="common">Ginger</name>
    <name type="synonym">Amomum zingiber</name>
    <dbReference type="NCBI Taxonomy" id="94328"/>
    <lineage>
        <taxon>Eukaryota</taxon>
        <taxon>Viridiplantae</taxon>
        <taxon>Streptophyta</taxon>
        <taxon>Embryophyta</taxon>
        <taxon>Tracheophyta</taxon>
        <taxon>Spermatophyta</taxon>
        <taxon>Magnoliopsida</taxon>
        <taxon>Liliopsida</taxon>
        <taxon>Zingiberales</taxon>
        <taxon>Zingiberaceae</taxon>
        <taxon>Zingiber</taxon>
    </lineage>
</organism>
<gene>
    <name evidence="2" type="ORF">ZIOFF_056152</name>
</gene>
<dbReference type="AlphaFoldDB" id="A0A8J5KQC5"/>
<dbReference type="PANTHER" id="PTHR31447">
    <property type="entry name" value="HYDROXYPROLINE-RICH GLYCOPROTEIN FAMILY PROTEIN-RELATED"/>
    <property type="match status" value="1"/>
</dbReference>
<dbReference type="GO" id="GO:0003729">
    <property type="term" value="F:mRNA binding"/>
    <property type="evidence" value="ECO:0007669"/>
    <property type="project" value="InterPro"/>
</dbReference>
<keyword evidence="3" id="KW-1185">Reference proteome</keyword>
<dbReference type="InterPro" id="IPR044842">
    <property type="entry name" value="ALKBH9B/ALKBH10B-like"/>
</dbReference>
<comment type="caution">
    <text evidence="2">The sequence shown here is derived from an EMBL/GenBank/DDBJ whole genome shotgun (WGS) entry which is preliminary data.</text>
</comment>